<dbReference type="Pfam" id="PF10230">
    <property type="entry name" value="LIDHydrolase"/>
    <property type="match status" value="1"/>
</dbReference>
<feature type="compositionally biased region" description="Polar residues" evidence="5">
    <location>
        <begin position="388"/>
        <end position="421"/>
    </location>
</feature>
<dbReference type="EMBL" id="PGCJ01000153">
    <property type="protein sequence ID" value="PLW42901.1"/>
    <property type="molecule type" value="Genomic_DNA"/>
</dbReference>
<dbReference type="PANTHER" id="PTHR13390">
    <property type="entry name" value="LIPASE"/>
    <property type="match status" value="1"/>
</dbReference>
<dbReference type="InterPro" id="IPR029058">
    <property type="entry name" value="AB_hydrolase_fold"/>
</dbReference>
<reference evidence="6 7" key="1">
    <citation type="submission" date="2017-11" db="EMBL/GenBank/DDBJ databases">
        <title>De novo assembly and phasing of dikaryotic genomes from two isolates of Puccinia coronata f. sp. avenae, the causal agent of oat crown rust.</title>
        <authorList>
            <person name="Miller M.E."/>
            <person name="Zhang Y."/>
            <person name="Omidvar V."/>
            <person name="Sperschneider J."/>
            <person name="Schwessinger B."/>
            <person name="Raley C."/>
            <person name="Palmer J.M."/>
            <person name="Garnica D."/>
            <person name="Upadhyaya N."/>
            <person name="Rathjen J."/>
            <person name="Taylor J.M."/>
            <person name="Park R.F."/>
            <person name="Dodds P.N."/>
            <person name="Hirsch C.D."/>
            <person name="Kianian S.F."/>
            <person name="Figueroa M."/>
        </authorList>
    </citation>
    <scope>NUCLEOTIDE SEQUENCE [LARGE SCALE GENOMIC DNA]</scope>
    <source>
        <strain evidence="6">12NC29</strain>
    </source>
</reference>
<evidence type="ECO:0000256" key="4">
    <source>
        <dbReference type="ARBA" id="ARBA00022801"/>
    </source>
</evidence>
<dbReference type="OrthoDB" id="448051at2759"/>
<evidence type="ECO:0000313" key="6">
    <source>
        <dbReference type="EMBL" id="PLW42901.1"/>
    </source>
</evidence>
<name>A0A2N5UYS3_9BASI</name>
<evidence type="ECO:0000256" key="2">
    <source>
        <dbReference type="ARBA" id="ARBA00008300"/>
    </source>
</evidence>
<sequence length="467" mass="53083">MRDNLRKLLTSYRYNNCYPPSDLAIQSSFEQPYLSFDSSTNRFSHSATAGDKLSSPAKSCTDDTKPPPRIIIYMIPGNPGLVEFYEKFISLLCTSLDRMVGGCEVVCGSHLGHSLRHNHNTDFRFLENFKIWNNWSPSISTSNLQQSDSLVDQVEYHSQIVGKIINEGIHRPDHTKLIIMGHSVGGYIATKILERYPTQITHVIGLFPTISHIARSPNGRRLSPLFSPILLPFINLLQLFVCFILPKTIIYRLITLVYNPISGTRQINSKSATQEEQEHITMKEEEKPDKTTAASISEHNLLIMFNFILNINSVSAVLKMARSEMESIRDLNLQLITRFKQQLTFIWTSSEADEWVGETEITEIIDILNSDHHQADSISEKEAERQRVTTTEFTDPATSTSNDPESSTLFRDQPNHSSSMVKHTEQVPSWKRMHEGVPHAFCLKDNEVMAKECSVLIQNKLSHFLDS</sequence>
<evidence type="ECO:0000256" key="5">
    <source>
        <dbReference type="SAM" id="MobiDB-lite"/>
    </source>
</evidence>
<proteinExistence type="inferred from homology"/>
<evidence type="ECO:0000313" key="7">
    <source>
        <dbReference type="Proteomes" id="UP000235388"/>
    </source>
</evidence>
<keyword evidence="7" id="KW-1185">Reference proteome</keyword>
<evidence type="ECO:0000256" key="1">
    <source>
        <dbReference type="ARBA" id="ARBA00004502"/>
    </source>
</evidence>
<protein>
    <recommendedName>
        <fullName evidence="8">AB hydrolase-1 domain-containing protein</fullName>
    </recommendedName>
</protein>
<dbReference type="InterPro" id="IPR019363">
    <property type="entry name" value="LDAH"/>
</dbReference>
<dbReference type="AlphaFoldDB" id="A0A2N5UYS3"/>
<feature type="compositionally biased region" description="Basic and acidic residues" evidence="5">
    <location>
        <begin position="276"/>
        <end position="290"/>
    </location>
</feature>
<dbReference type="SUPFAM" id="SSF53474">
    <property type="entry name" value="alpha/beta-Hydrolases"/>
    <property type="match status" value="1"/>
</dbReference>
<feature type="region of interest" description="Disordered" evidence="5">
    <location>
        <begin position="375"/>
        <end position="427"/>
    </location>
</feature>
<feature type="region of interest" description="Disordered" evidence="5">
    <location>
        <begin position="269"/>
        <end position="290"/>
    </location>
</feature>
<keyword evidence="3" id="KW-0551">Lipid droplet</keyword>
<dbReference type="Gene3D" id="3.40.50.1820">
    <property type="entry name" value="alpha/beta hydrolase"/>
    <property type="match status" value="1"/>
</dbReference>
<accession>A0A2N5UYS3</accession>
<evidence type="ECO:0000256" key="3">
    <source>
        <dbReference type="ARBA" id="ARBA00022677"/>
    </source>
</evidence>
<evidence type="ECO:0008006" key="8">
    <source>
        <dbReference type="Google" id="ProtNLM"/>
    </source>
</evidence>
<comment type="caution">
    <text evidence="6">The sequence shown here is derived from an EMBL/GenBank/DDBJ whole genome shotgun (WGS) entry which is preliminary data.</text>
</comment>
<feature type="compositionally biased region" description="Basic and acidic residues" evidence="5">
    <location>
        <begin position="375"/>
        <end position="387"/>
    </location>
</feature>
<dbReference type="Proteomes" id="UP000235388">
    <property type="component" value="Unassembled WGS sequence"/>
</dbReference>
<comment type="similarity">
    <text evidence="2">Belongs to the AB hydrolase superfamily. LDAH family.</text>
</comment>
<organism evidence="6 7">
    <name type="scientific">Puccinia coronata f. sp. avenae</name>
    <dbReference type="NCBI Taxonomy" id="200324"/>
    <lineage>
        <taxon>Eukaryota</taxon>
        <taxon>Fungi</taxon>
        <taxon>Dikarya</taxon>
        <taxon>Basidiomycota</taxon>
        <taxon>Pucciniomycotina</taxon>
        <taxon>Pucciniomycetes</taxon>
        <taxon>Pucciniales</taxon>
        <taxon>Pucciniaceae</taxon>
        <taxon>Puccinia</taxon>
    </lineage>
</organism>
<dbReference type="GO" id="GO:0016298">
    <property type="term" value="F:lipase activity"/>
    <property type="evidence" value="ECO:0007669"/>
    <property type="project" value="InterPro"/>
</dbReference>
<dbReference type="GO" id="GO:0019915">
    <property type="term" value="P:lipid storage"/>
    <property type="evidence" value="ECO:0007669"/>
    <property type="project" value="InterPro"/>
</dbReference>
<gene>
    <name evidence="6" type="ORF">PCANC_17760</name>
</gene>
<dbReference type="PANTHER" id="PTHR13390:SF0">
    <property type="entry name" value="LIPID DROPLET-ASSOCIATED HYDROLASE"/>
    <property type="match status" value="1"/>
</dbReference>
<keyword evidence="4" id="KW-0378">Hydrolase</keyword>
<dbReference type="GO" id="GO:0005811">
    <property type="term" value="C:lipid droplet"/>
    <property type="evidence" value="ECO:0007669"/>
    <property type="project" value="UniProtKB-SubCell"/>
</dbReference>
<comment type="subcellular location">
    <subcellularLocation>
        <location evidence="1">Lipid droplet</location>
    </subcellularLocation>
</comment>